<dbReference type="SUPFAM" id="SSF50978">
    <property type="entry name" value="WD40 repeat-like"/>
    <property type="match status" value="1"/>
</dbReference>
<keyword evidence="2" id="KW-1185">Reference proteome</keyword>
<dbReference type="InterPro" id="IPR052779">
    <property type="entry name" value="WDR62"/>
</dbReference>
<organism evidence="1 2">
    <name type="scientific">Neocallimastix californiae</name>
    <dbReference type="NCBI Taxonomy" id="1754190"/>
    <lineage>
        <taxon>Eukaryota</taxon>
        <taxon>Fungi</taxon>
        <taxon>Fungi incertae sedis</taxon>
        <taxon>Chytridiomycota</taxon>
        <taxon>Chytridiomycota incertae sedis</taxon>
        <taxon>Neocallimastigomycetes</taxon>
        <taxon>Neocallimastigales</taxon>
        <taxon>Neocallimastigaceae</taxon>
        <taxon>Neocallimastix</taxon>
    </lineage>
</organism>
<dbReference type="InterPro" id="IPR036322">
    <property type="entry name" value="WD40_repeat_dom_sf"/>
</dbReference>
<sequence length="151" mass="17158">MFPKRNVLTSKYSMQKKKKKQASTELCLERTIGFTLEKPTAFALCERDHLIAYPSGCVVTLFDYEKGKQVGFLVAPLVIDNTNKSTLPNHKSLRDNNLLLNSTLNLNINKSNNNAVIPKTISCLCFSKTGSYLAVGEVIYKKYIYIYLYIY</sequence>
<dbReference type="PANTHER" id="PTHR45589:SF1">
    <property type="entry name" value="WD REPEAT DOMAIN 62, ISOFORM G"/>
    <property type="match status" value="1"/>
</dbReference>
<accession>A0A1Y2EA37</accession>
<evidence type="ECO:0000313" key="2">
    <source>
        <dbReference type="Proteomes" id="UP000193920"/>
    </source>
</evidence>
<dbReference type="Proteomes" id="UP000193920">
    <property type="component" value="Unassembled WGS sequence"/>
</dbReference>
<dbReference type="OrthoDB" id="6252103at2759"/>
<reference evidence="1 2" key="1">
    <citation type="submission" date="2016-08" db="EMBL/GenBank/DDBJ databases">
        <title>A Parts List for Fungal Cellulosomes Revealed by Comparative Genomics.</title>
        <authorList>
            <consortium name="DOE Joint Genome Institute"/>
            <person name="Haitjema C.H."/>
            <person name="Gilmore S.P."/>
            <person name="Henske J.K."/>
            <person name="Solomon K.V."/>
            <person name="De Groot R."/>
            <person name="Kuo A."/>
            <person name="Mondo S.J."/>
            <person name="Salamov A.A."/>
            <person name="Labutti K."/>
            <person name="Zhao Z."/>
            <person name="Chiniquy J."/>
            <person name="Barry K."/>
            <person name="Brewer H.M."/>
            <person name="Purvine S.O."/>
            <person name="Wright A.T."/>
            <person name="Boxma B."/>
            <person name="Van Alen T."/>
            <person name="Hackstein J.H."/>
            <person name="Baker S.E."/>
            <person name="Grigoriev I.V."/>
            <person name="O'Malley M.A."/>
        </authorList>
    </citation>
    <scope>NUCLEOTIDE SEQUENCE [LARGE SCALE GENOMIC DNA]</scope>
    <source>
        <strain evidence="1 2">G1</strain>
    </source>
</reference>
<dbReference type="PANTHER" id="PTHR45589">
    <property type="entry name" value="WD REPEAT DOMAIN 62, ISOFORM G"/>
    <property type="match status" value="1"/>
</dbReference>
<evidence type="ECO:0000313" key="1">
    <source>
        <dbReference type="EMBL" id="ORY68106.1"/>
    </source>
</evidence>
<name>A0A1Y2EA37_9FUNG</name>
<gene>
    <name evidence="1" type="ORF">LY90DRAFT_213191</name>
</gene>
<dbReference type="AlphaFoldDB" id="A0A1Y2EA37"/>
<proteinExistence type="predicted"/>
<comment type="caution">
    <text evidence="1">The sequence shown here is derived from an EMBL/GenBank/DDBJ whole genome shotgun (WGS) entry which is preliminary data.</text>
</comment>
<dbReference type="STRING" id="1754190.A0A1Y2EA37"/>
<protein>
    <submittedName>
        <fullName evidence="1">Uncharacterized protein</fullName>
    </submittedName>
</protein>
<dbReference type="EMBL" id="MCOG01000046">
    <property type="protein sequence ID" value="ORY68106.1"/>
    <property type="molecule type" value="Genomic_DNA"/>
</dbReference>